<feature type="domain" description="HTH tetR-type" evidence="3">
    <location>
        <begin position="6"/>
        <end position="66"/>
    </location>
</feature>
<evidence type="ECO:0000256" key="1">
    <source>
        <dbReference type="ARBA" id="ARBA00023125"/>
    </source>
</evidence>
<dbReference type="PANTHER" id="PTHR43479">
    <property type="entry name" value="ACREF/ENVCD OPERON REPRESSOR-RELATED"/>
    <property type="match status" value="1"/>
</dbReference>
<evidence type="ECO:0000313" key="4">
    <source>
        <dbReference type="EMBL" id="XDT72001.1"/>
    </source>
</evidence>
<dbReference type="Gene3D" id="1.10.357.10">
    <property type="entry name" value="Tetracycline Repressor, domain 2"/>
    <property type="match status" value="1"/>
</dbReference>
<proteinExistence type="predicted"/>
<gene>
    <name evidence="4" type="primary">slmA</name>
    <name evidence="4" type="ORF">AAIA72_14555</name>
</gene>
<organism evidence="4">
    <name type="scientific">Thermohahella caldifontis</name>
    <dbReference type="NCBI Taxonomy" id="3142973"/>
    <lineage>
        <taxon>Bacteria</taxon>
        <taxon>Pseudomonadati</taxon>
        <taxon>Pseudomonadota</taxon>
        <taxon>Gammaproteobacteria</taxon>
        <taxon>Oceanospirillales</taxon>
        <taxon>Hahellaceae</taxon>
        <taxon>Thermohahella</taxon>
    </lineage>
</organism>
<dbReference type="InterPro" id="IPR036271">
    <property type="entry name" value="Tet_transcr_reg_TetR-rel_C_sf"/>
</dbReference>
<dbReference type="InterPro" id="IPR050624">
    <property type="entry name" value="HTH-type_Tx_Regulator"/>
</dbReference>
<dbReference type="PROSITE" id="PS50977">
    <property type="entry name" value="HTH_TETR_2"/>
    <property type="match status" value="1"/>
</dbReference>
<dbReference type="Pfam" id="PF00440">
    <property type="entry name" value="TetR_N"/>
    <property type="match status" value="1"/>
</dbReference>
<evidence type="ECO:0000256" key="2">
    <source>
        <dbReference type="PROSITE-ProRule" id="PRU00335"/>
    </source>
</evidence>
<dbReference type="EMBL" id="CP154858">
    <property type="protein sequence ID" value="XDT72001.1"/>
    <property type="molecule type" value="Genomic_DNA"/>
</dbReference>
<name>A0AB39UW76_9GAMM</name>
<evidence type="ECO:0000259" key="3">
    <source>
        <dbReference type="PROSITE" id="PS50977"/>
    </source>
</evidence>
<dbReference type="KEGG" id="tcd:AAIA72_14555"/>
<keyword evidence="1 2" id="KW-0238">DNA-binding</keyword>
<dbReference type="InterPro" id="IPR001647">
    <property type="entry name" value="HTH_TetR"/>
</dbReference>
<dbReference type="InterPro" id="IPR054580">
    <property type="entry name" value="SlmA-like_C"/>
</dbReference>
<dbReference type="PANTHER" id="PTHR43479:SF11">
    <property type="entry name" value="ACREF_ENVCD OPERON REPRESSOR-RELATED"/>
    <property type="match status" value="1"/>
</dbReference>
<dbReference type="RefSeq" id="WP_369601022.1">
    <property type="nucleotide sequence ID" value="NZ_CP154858.1"/>
</dbReference>
<dbReference type="Pfam" id="PF22276">
    <property type="entry name" value="SlmA-like_C"/>
    <property type="match status" value="1"/>
</dbReference>
<dbReference type="GO" id="GO:0003677">
    <property type="term" value="F:DNA binding"/>
    <property type="evidence" value="ECO:0007669"/>
    <property type="project" value="UniProtKB-UniRule"/>
</dbReference>
<dbReference type="SUPFAM" id="SSF48498">
    <property type="entry name" value="Tetracyclin repressor-like, C-terminal domain"/>
    <property type="match status" value="1"/>
</dbReference>
<protein>
    <submittedName>
        <fullName evidence="4">Nucleoid occlusion factor SlmA</fullName>
    </submittedName>
</protein>
<dbReference type="SUPFAM" id="SSF46689">
    <property type="entry name" value="Homeodomain-like"/>
    <property type="match status" value="1"/>
</dbReference>
<dbReference type="InterPro" id="IPR009057">
    <property type="entry name" value="Homeodomain-like_sf"/>
</dbReference>
<reference evidence="4" key="1">
    <citation type="submission" date="2024-05" db="EMBL/GenBank/DDBJ databases">
        <title>Genome sequencing of novel strain.</title>
        <authorList>
            <person name="Ganbat D."/>
            <person name="Ganbat S."/>
            <person name="Lee S.-J."/>
        </authorList>
    </citation>
    <scope>NUCLEOTIDE SEQUENCE</scope>
    <source>
        <strain evidence="4">SMD15-11</strain>
    </source>
</reference>
<dbReference type="AlphaFoldDB" id="A0AB39UW76"/>
<accession>A0AB39UW76</accession>
<sequence length="204" mass="23273">MKKDRHNRKAQILQALAQMLENEVGGKITTARLAAEVGVSEAALYRHFPSKGKMFEGLIEFIEETLISRMKAIRDGKARLLEQTDAVIVLWLTFAQKNPGMCRVMMGDALVGEHGRLRQRVAQLFARLETELRTWVRDAEIRDGERLCVPEAAFANFVVAMIEGQIHALVRHAYDYNALQYWEDQRHVLSAFLANRLEELPALN</sequence>
<feature type="DNA-binding region" description="H-T-H motif" evidence="2">
    <location>
        <begin position="29"/>
        <end position="48"/>
    </location>
</feature>